<dbReference type="Proteomes" id="UP001314205">
    <property type="component" value="Unassembled WGS sequence"/>
</dbReference>
<feature type="region of interest" description="Disordered" evidence="1">
    <location>
        <begin position="1"/>
        <end position="37"/>
    </location>
</feature>
<sequence>MKRRPSMKHSPTPILKKVKRRKNSSSSDDYPLRNKKVDDDDDQIEKFGTYITCLLKKMPKDLCTKLQMDIINLIMTAKLKLPSEMPLENKVVLEGVPVAIQTVNAMPGTGYIVTVPTSSSDVSKETVTVTSCEVKNDPLTQDNRDMPKITDTSPVTQDLTLNNC</sequence>
<evidence type="ECO:0000313" key="2">
    <source>
        <dbReference type="EMBL" id="CAK1587963.1"/>
    </source>
</evidence>
<evidence type="ECO:0000313" key="3">
    <source>
        <dbReference type="Proteomes" id="UP001314205"/>
    </source>
</evidence>
<dbReference type="EMBL" id="CAVLGL010000082">
    <property type="protein sequence ID" value="CAK1587963.1"/>
    <property type="molecule type" value="Genomic_DNA"/>
</dbReference>
<gene>
    <name evidence="2" type="ORF">PARMNEM_LOCUS8661</name>
</gene>
<accession>A0AAV1KY63</accession>
<keyword evidence="3" id="KW-1185">Reference proteome</keyword>
<protein>
    <recommendedName>
        <fullName evidence="4">BESS domain-containing protein</fullName>
    </recommendedName>
</protein>
<proteinExistence type="predicted"/>
<evidence type="ECO:0008006" key="4">
    <source>
        <dbReference type="Google" id="ProtNLM"/>
    </source>
</evidence>
<comment type="caution">
    <text evidence="2">The sequence shown here is derived from an EMBL/GenBank/DDBJ whole genome shotgun (WGS) entry which is preliminary data.</text>
</comment>
<evidence type="ECO:0000256" key="1">
    <source>
        <dbReference type="SAM" id="MobiDB-lite"/>
    </source>
</evidence>
<dbReference type="AlphaFoldDB" id="A0AAV1KY63"/>
<reference evidence="2 3" key="1">
    <citation type="submission" date="2023-11" db="EMBL/GenBank/DDBJ databases">
        <authorList>
            <person name="Hedman E."/>
            <person name="Englund M."/>
            <person name="Stromberg M."/>
            <person name="Nyberg Akerstrom W."/>
            <person name="Nylinder S."/>
            <person name="Jareborg N."/>
            <person name="Kallberg Y."/>
            <person name="Kronander E."/>
        </authorList>
    </citation>
    <scope>NUCLEOTIDE SEQUENCE [LARGE SCALE GENOMIC DNA]</scope>
</reference>
<organism evidence="2 3">
    <name type="scientific">Parnassius mnemosyne</name>
    <name type="common">clouded apollo</name>
    <dbReference type="NCBI Taxonomy" id="213953"/>
    <lineage>
        <taxon>Eukaryota</taxon>
        <taxon>Metazoa</taxon>
        <taxon>Ecdysozoa</taxon>
        <taxon>Arthropoda</taxon>
        <taxon>Hexapoda</taxon>
        <taxon>Insecta</taxon>
        <taxon>Pterygota</taxon>
        <taxon>Neoptera</taxon>
        <taxon>Endopterygota</taxon>
        <taxon>Lepidoptera</taxon>
        <taxon>Glossata</taxon>
        <taxon>Ditrysia</taxon>
        <taxon>Papilionoidea</taxon>
        <taxon>Papilionidae</taxon>
        <taxon>Parnassiinae</taxon>
        <taxon>Parnassini</taxon>
        <taxon>Parnassius</taxon>
        <taxon>Driopa</taxon>
    </lineage>
</organism>
<name>A0AAV1KY63_9NEOP</name>